<dbReference type="Proteomes" id="UP001419268">
    <property type="component" value="Unassembled WGS sequence"/>
</dbReference>
<gene>
    <name evidence="2" type="ORF">Scep_016827</name>
</gene>
<feature type="signal peptide" evidence="1">
    <location>
        <begin position="1"/>
        <end position="24"/>
    </location>
</feature>
<feature type="chain" id="PRO_5043010554" evidence="1">
    <location>
        <begin position="25"/>
        <end position="59"/>
    </location>
</feature>
<reference evidence="2 3" key="1">
    <citation type="submission" date="2024-01" db="EMBL/GenBank/DDBJ databases">
        <title>Genome assemblies of Stephania.</title>
        <authorList>
            <person name="Yang L."/>
        </authorList>
    </citation>
    <scope>NUCLEOTIDE SEQUENCE [LARGE SCALE GENOMIC DNA]</scope>
    <source>
        <strain evidence="2">JXDWG</strain>
        <tissue evidence="2">Leaf</tissue>
    </source>
</reference>
<evidence type="ECO:0000256" key="1">
    <source>
        <dbReference type="SAM" id="SignalP"/>
    </source>
</evidence>
<dbReference type="EMBL" id="JBBNAG010000007">
    <property type="protein sequence ID" value="KAK9118734.1"/>
    <property type="molecule type" value="Genomic_DNA"/>
</dbReference>
<dbReference type="AlphaFoldDB" id="A0AAP0NUJ1"/>
<evidence type="ECO:0000313" key="3">
    <source>
        <dbReference type="Proteomes" id="UP001419268"/>
    </source>
</evidence>
<accession>A0AAP0NUJ1</accession>
<keyword evidence="1" id="KW-0732">Signal</keyword>
<name>A0AAP0NUJ1_9MAGN</name>
<protein>
    <submittedName>
        <fullName evidence="2">Uncharacterized protein</fullName>
    </submittedName>
</protein>
<organism evidence="2 3">
    <name type="scientific">Stephania cephalantha</name>
    <dbReference type="NCBI Taxonomy" id="152367"/>
    <lineage>
        <taxon>Eukaryota</taxon>
        <taxon>Viridiplantae</taxon>
        <taxon>Streptophyta</taxon>
        <taxon>Embryophyta</taxon>
        <taxon>Tracheophyta</taxon>
        <taxon>Spermatophyta</taxon>
        <taxon>Magnoliopsida</taxon>
        <taxon>Ranunculales</taxon>
        <taxon>Menispermaceae</taxon>
        <taxon>Menispermoideae</taxon>
        <taxon>Cissampelideae</taxon>
        <taxon>Stephania</taxon>
    </lineage>
</organism>
<sequence>MHGEFSLLLRGLLLFQSVVVVVRGGELGRTEFVRAQGTAVESSPLHEPYLGLGTDAQPQ</sequence>
<evidence type="ECO:0000313" key="2">
    <source>
        <dbReference type="EMBL" id="KAK9118734.1"/>
    </source>
</evidence>
<comment type="caution">
    <text evidence="2">The sequence shown here is derived from an EMBL/GenBank/DDBJ whole genome shotgun (WGS) entry which is preliminary data.</text>
</comment>
<keyword evidence="3" id="KW-1185">Reference proteome</keyword>
<proteinExistence type="predicted"/>